<proteinExistence type="predicted"/>
<protein>
    <recommendedName>
        <fullName evidence="4">Photosynthesis system II assembly factor Ycf48/Hcf136-like domain-containing protein</fullName>
    </recommendedName>
</protein>
<dbReference type="SUPFAM" id="SSF110296">
    <property type="entry name" value="Oligoxyloglucan reducing end-specific cellobiohydrolase"/>
    <property type="match status" value="1"/>
</dbReference>
<dbReference type="PANTHER" id="PTHR43739">
    <property type="entry name" value="XYLOGLUCANASE (EUROFUNG)"/>
    <property type="match status" value="1"/>
</dbReference>
<feature type="transmembrane region" description="Helical" evidence="1">
    <location>
        <begin position="7"/>
        <end position="26"/>
    </location>
</feature>
<gene>
    <name evidence="2" type="ORF">A3E36_02735</name>
</gene>
<dbReference type="InterPro" id="IPR015943">
    <property type="entry name" value="WD40/YVTN_repeat-like_dom_sf"/>
</dbReference>
<evidence type="ECO:0000256" key="1">
    <source>
        <dbReference type="SAM" id="Phobius"/>
    </source>
</evidence>
<sequence length="314" mass="34057">MNKTSKNYIWIAVAVIVIGGGIMLLLRPVSRYGVNSSDTTPNSPSANNLYPEQSISHGHGLAVDVNDPSKVYVATHYGLFVLINEKDIFRVGKSKDDYMGFSPHPTEANVFFSSGHFNRGGNIGFQKSEDGGVTWQKISSGVNGPVDFHAMAVSPVNSNVVYGWYQGNLQRSSDQGKTWEIVNRDLLPVYLAVDTADENIVYAATPKGQGILVSRDGGRSWVSLSKELEGGAVSTIAIQPKNAQVILTFSEKLGGLGKSIDGGFAWKKVNEKFNGETILHIAFDKSSPNVAYALGYENGLYKTTDTGDTWNKIL</sequence>
<dbReference type="InterPro" id="IPR052025">
    <property type="entry name" value="Xyloglucanase_GH74"/>
</dbReference>
<name>A0A1G1XCD1_9BACT</name>
<dbReference type="AlphaFoldDB" id="A0A1G1XCD1"/>
<evidence type="ECO:0008006" key="4">
    <source>
        <dbReference type="Google" id="ProtNLM"/>
    </source>
</evidence>
<dbReference type="Proteomes" id="UP000177941">
    <property type="component" value="Unassembled WGS sequence"/>
</dbReference>
<dbReference type="GO" id="GO:0010411">
    <property type="term" value="P:xyloglucan metabolic process"/>
    <property type="evidence" value="ECO:0007669"/>
    <property type="project" value="TreeGrafter"/>
</dbReference>
<keyword evidence="1" id="KW-0472">Membrane</keyword>
<dbReference type="CDD" id="cd15482">
    <property type="entry name" value="Sialidase_non-viral"/>
    <property type="match status" value="1"/>
</dbReference>
<dbReference type="Gene3D" id="2.130.10.10">
    <property type="entry name" value="YVTN repeat-like/Quinoprotein amine dehydrogenase"/>
    <property type="match status" value="2"/>
</dbReference>
<accession>A0A1G1XCD1</accession>
<evidence type="ECO:0000313" key="3">
    <source>
        <dbReference type="Proteomes" id="UP000177941"/>
    </source>
</evidence>
<reference evidence="2 3" key="1">
    <citation type="journal article" date="2016" name="Nat. Commun.">
        <title>Thousands of microbial genomes shed light on interconnected biogeochemical processes in an aquifer system.</title>
        <authorList>
            <person name="Anantharaman K."/>
            <person name="Brown C.T."/>
            <person name="Hug L.A."/>
            <person name="Sharon I."/>
            <person name="Castelle C.J."/>
            <person name="Probst A.J."/>
            <person name="Thomas B.C."/>
            <person name="Singh A."/>
            <person name="Wilkins M.J."/>
            <person name="Karaoz U."/>
            <person name="Brodie E.L."/>
            <person name="Williams K.H."/>
            <person name="Hubbard S.S."/>
            <person name="Banfield J.F."/>
        </authorList>
    </citation>
    <scope>NUCLEOTIDE SEQUENCE [LARGE SCALE GENOMIC DNA]</scope>
</reference>
<keyword evidence="1" id="KW-0812">Transmembrane</keyword>
<evidence type="ECO:0000313" key="2">
    <source>
        <dbReference type="EMBL" id="OGY37506.1"/>
    </source>
</evidence>
<dbReference type="PANTHER" id="PTHR43739:SF5">
    <property type="entry name" value="EXO-ALPHA-SIALIDASE"/>
    <property type="match status" value="1"/>
</dbReference>
<dbReference type="EMBL" id="MHHS01000007">
    <property type="protein sequence ID" value="OGY37506.1"/>
    <property type="molecule type" value="Genomic_DNA"/>
</dbReference>
<comment type="caution">
    <text evidence="2">The sequence shown here is derived from an EMBL/GenBank/DDBJ whole genome shotgun (WGS) entry which is preliminary data.</text>
</comment>
<organism evidence="2 3">
    <name type="scientific">Candidatus Andersenbacteria bacterium RIFCSPHIGHO2_12_FULL_45_11b</name>
    <dbReference type="NCBI Taxonomy" id="1797282"/>
    <lineage>
        <taxon>Bacteria</taxon>
        <taxon>Candidatus Anderseniibacteriota</taxon>
    </lineage>
</organism>
<keyword evidence="1" id="KW-1133">Transmembrane helix</keyword>